<dbReference type="Proteomes" id="UP000031671">
    <property type="component" value="Unassembled WGS sequence"/>
</dbReference>
<organism evidence="2 3">
    <name type="scientific">Vibrio ishigakensis</name>
    <dbReference type="NCBI Taxonomy" id="1481914"/>
    <lineage>
        <taxon>Bacteria</taxon>
        <taxon>Pseudomonadati</taxon>
        <taxon>Pseudomonadota</taxon>
        <taxon>Gammaproteobacteria</taxon>
        <taxon>Vibrionales</taxon>
        <taxon>Vibrionaceae</taxon>
        <taxon>Vibrio</taxon>
    </lineage>
</organism>
<dbReference type="AlphaFoldDB" id="A0A0B8NN28"/>
<reference evidence="2 3" key="1">
    <citation type="submission" date="2015-01" db="EMBL/GenBank/DDBJ databases">
        <title>Vibrio sp. C1 JCM 19231 whole genome shotgun sequence.</title>
        <authorList>
            <person name="Sawabe T."/>
            <person name="Meirelles P."/>
            <person name="Feng G."/>
            <person name="Sayaka M."/>
            <person name="Hattori M."/>
            <person name="Ohkuma M."/>
        </authorList>
    </citation>
    <scope>NUCLEOTIDE SEQUENCE [LARGE SCALE GENOMIC DNA]</scope>
    <source>
        <strain evidence="3">JCM 19231</strain>
    </source>
</reference>
<protein>
    <submittedName>
        <fullName evidence="2">Uncharacterized protein</fullName>
    </submittedName>
</protein>
<sequence>MTPESASWQELGAHRGGAGLKAESAEQLSNRYDLQEVNSQQYDEYTAGFEQGRNKYCNPAQAYNYGKLGNQYKGQCAGLPQEAEFAKKMNKGYQQLVFNSMKKYY</sequence>
<comment type="caution">
    <text evidence="2">The sequence shown here is derived from an EMBL/GenBank/DDBJ whole genome shotgun (WGS) entry which is preliminary data.</text>
</comment>
<dbReference type="InterPro" id="IPR021242">
    <property type="entry name" value="DUF2799"/>
</dbReference>
<proteinExistence type="predicted"/>
<accession>A0A0B8NN28</accession>
<gene>
    <name evidence="2" type="ORF">JCM19231_5687</name>
</gene>
<reference evidence="2 3" key="2">
    <citation type="submission" date="2015-01" db="EMBL/GenBank/DDBJ databases">
        <authorList>
            <consortium name="NBRP consortium"/>
            <person name="Sawabe T."/>
            <person name="Meirelles P."/>
            <person name="Feng G."/>
            <person name="Sayaka M."/>
            <person name="Hattori M."/>
            <person name="Ohkuma M."/>
        </authorList>
    </citation>
    <scope>NUCLEOTIDE SEQUENCE [LARGE SCALE GENOMIC DNA]</scope>
    <source>
        <strain evidence="3">JCM 19231</strain>
    </source>
</reference>
<evidence type="ECO:0000313" key="2">
    <source>
        <dbReference type="EMBL" id="GAM56050.1"/>
    </source>
</evidence>
<evidence type="ECO:0000313" key="3">
    <source>
        <dbReference type="Proteomes" id="UP000031671"/>
    </source>
</evidence>
<evidence type="ECO:0000256" key="1">
    <source>
        <dbReference type="SAM" id="MobiDB-lite"/>
    </source>
</evidence>
<name>A0A0B8NN28_9VIBR</name>
<dbReference type="Pfam" id="PF10973">
    <property type="entry name" value="DUF2799"/>
    <property type="match status" value="1"/>
</dbReference>
<feature type="region of interest" description="Disordered" evidence="1">
    <location>
        <begin position="1"/>
        <end position="22"/>
    </location>
</feature>
<dbReference type="EMBL" id="BBRZ01000022">
    <property type="protein sequence ID" value="GAM56050.1"/>
    <property type="molecule type" value="Genomic_DNA"/>
</dbReference>
<keyword evidence="3" id="KW-1185">Reference proteome</keyword>